<sequence length="118" mass="13585">MKTNVHYTMCDDLRNIIITYRDAILEDFPNAFIYLFGSIAKGGFKKSSDIDLLVILPNQTLDVKERKDARILIGCNRPLLDRDLDCKVYGEFDFNDLSNTSNFERCIKNDLIDIGGWN</sequence>
<gene>
    <name evidence="2" type="ORF">CPLFYP93_02438</name>
</gene>
<evidence type="ECO:0000259" key="1">
    <source>
        <dbReference type="Pfam" id="PF01909"/>
    </source>
</evidence>
<keyword evidence="2" id="KW-0808">Transferase</keyword>
<evidence type="ECO:0000313" key="2">
    <source>
        <dbReference type="EMBL" id="VYU48325.1"/>
    </source>
</evidence>
<organism evidence="2">
    <name type="scientific">Clostridium paraputrificum</name>
    <dbReference type="NCBI Taxonomy" id="29363"/>
    <lineage>
        <taxon>Bacteria</taxon>
        <taxon>Bacillati</taxon>
        <taxon>Bacillota</taxon>
        <taxon>Clostridia</taxon>
        <taxon>Eubacteriales</taxon>
        <taxon>Clostridiaceae</taxon>
        <taxon>Clostridium</taxon>
    </lineage>
</organism>
<dbReference type="InterPro" id="IPR002934">
    <property type="entry name" value="Polymerase_NTP_transf_dom"/>
</dbReference>
<dbReference type="CDD" id="cd05403">
    <property type="entry name" value="NT_KNTase_like"/>
    <property type="match status" value="1"/>
</dbReference>
<dbReference type="Gene3D" id="3.30.460.10">
    <property type="entry name" value="Beta Polymerase, domain 2"/>
    <property type="match status" value="1"/>
</dbReference>
<reference evidence="2" key="1">
    <citation type="submission" date="2019-11" db="EMBL/GenBank/DDBJ databases">
        <authorList>
            <person name="Feng L."/>
        </authorList>
    </citation>
    <scope>NUCLEOTIDE SEQUENCE</scope>
    <source>
        <strain evidence="2">CParaputrificumLFYP93</strain>
    </source>
</reference>
<dbReference type="RefSeq" id="WP_156561802.1">
    <property type="nucleotide sequence ID" value="NZ_CACRTV010000057.1"/>
</dbReference>
<dbReference type="GO" id="GO:0016779">
    <property type="term" value="F:nucleotidyltransferase activity"/>
    <property type="evidence" value="ECO:0007669"/>
    <property type="project" value="InterPro"/>
</dbReference>
<protein>
    <submittedName>
        <fullName evidence="2">Nucleotidyltransferase domain protein</fullName>
    </submittedName>
</protein>
<dbReference type="AlphaFoldDB" id="A0A6N3F8I7"/>
<name>A0A6N3F8I7_9CLOT</name>
<proteinExistence type="predicted"/>
<accession>A0A6N3F8I7</accession>
<dbReference type="EMBL" id="CACRTV010000057">
    <property type="protein sequence ID" value="VYU48325.1"/>
    <property type="molecule type" value="Genomic_DNA"/>
</dbReference>
<dbReference type="InterPro" id="IPR043519">
    <property type="entry name" value="NT_sf"/>
</dbReference>
<dbReference type="SUPFAM" id="SSF81301">
    <property type="entry name" value="Nucleotidyltransferase"/>
    <property type="match status" value="1"/>
</dbReference>
<feature type="domain" description="Polymerase nucleotidyl transferase" evidence="1">
    <location>
        <begin position="20"/>
        <end position="98"/>
    </location>
</feature>
<dbReference type="Pfam" id="PF01909">
    <property type="entry name" value="NTP_transf_2"/>
    <property type="match status" value="1"/>
</dbReference>